<dbReference type="OrthoDB" id="10459782at2759"/>
<organism evidence="2 3">
    <name type="scientific">Gossypium hirsutum</name>
    <name type="common">Upland cotton</name>
    <name type="synonym">Gossypium mexicanum</name>
    <dbReference type="NCBI Taxonomy" id="3635"/>
    <lineage>
        <taxon>Eukaryota</taxon>
        <taxon>Viridiplantae</taxon>
        <taxon>Streptophyta</taxon>
        <taxon>Embryophyta</taxon>
        <taxon>Tracheophyta</taxon>
        <taxon>Spermatophyta</taxon>
        <taxon>Magnoliopsida</taxon>
        <taxon>eudicotyledons</taxon>
        <taxon>Gunneridae</taxon>
        <taxon>Pentapetalae</taxon>
        <taxon>rosids</taxon>
        <taxon>malvids</taxon>
        <taxon>Malvales</taxon>
        <taxon>Malvaceae</taxon>
        <taxon>Malvoideae</taxon>
        <taxon>Gossypium</taxon>
    </lineage>
</organism>
<sequence length="171" mass="19939">MTMASSNSPIHVDDGFNEYENAAKRQKSTTSKVWDEMTKLECENKNELKAQCTHSSESAFSMGKKVIAPLRNSLKPKRFKPLFAWMIGCELRDFQQKLVARMMRTIRTMRMMFLRLLFSEIESTTCRNRREIRRSLQYIEEEHEDDTNTTEEMAENQNNPLPPVVAANPIN</sequence>
<reference evidence="2" key="1">
    <citation type="journal article" date="2020" name="Nat. Genet.">
        <title>Genomic diversifications of five Gossypium allopolyploid species and their impact on cotton improvement.</title>
        <authorList>
            <person name="Chen Z.J."/>
            <person name="Sreedasyam A."/>
            <person name="Ando A."/>
            <person name="Song Q."/>
            <person name="De Santiago L.M."/>
            <person name="Hulse-Kemp A.M."/>
            <person name="Ding M."/>
            <person name="Ye W."/>
            <person name="Kirkbride R.C."/>
            <person name="Jenkins J."/>
            <person name="Plott C."/>
            <person name="Lovell J."/>
            <person name="Lin Y.M."/>
            <person name="Vaughn R."/>
            <person name="Liu B."/>
            <person name="Simpson S."/>
            <person name="Scheffler B.E."/>
            <person name="Wen L."/>
            <person name="Saski C.A."/>
            <person name="Grover C.E."/>
            <person name="Hu G."/>
            <person name="Conover J.L."/>
            <person name="Carlson J.W."/>
            <person name="Shu S."/>
            <person name="Boston L.B."/>
            <person name="Williams M."/>
            <person name="Peterson D.G."/>
            <person name="McGee K."/>
            <person name="Jones D.C."/>
            <person name="Wendel J.F."/>
            <person name="Stelly D.M."/>
            <person name="Grimwood J."/>
            <person name="Schmutz J."/>
        </authorList>
    </citation>
    <scope>NUCLEOTIDE SEQUENCE [LARGE SCALE GENOMIC DNA]</scope>
    <source>
        <strain evidence="2">cv. TM-1</strain>
    </source>
</reference>
<evidence type="ECO:0000313" key="2">
    <source>
        <dbReference type="Proteomes" id="UP000818029"/>
    </source>
</evidence>
<protein>
    <submittedName>
        <fullName evidence="3">Uncharacterized protein isoform X1</fullName>
    </submittedName>
</protein>
<feature type="compositionally biased region" description="Acidic residues" evidence="1">
    <location>
        <begin position="142"/>
        <end position="154"/>
    </location>
</feature>
<dbReference type="Proteomes" id="UP000818029">
    <property type="component" value="Chromosome A12"/>
</dbReference>
<gene>
    <name evidence="3" type="primary">LOC107916779</name>
</gene>
<dbReference type="AlphaFoldDB" id="A0A1U8KGH3"/>
<dbReference type="PaxDb" id="3635-A0A1U8KGH3"/>
<evidence type="ECO:0000313" key="3">
    <source>
        <dbReference type="RefSeq" id="XP_016701636.1"/>
    </source>
</evidence>
<reference evidence="3" key="2">
    <citation type="submission" date="2025-08" db="UniProtKB">
        <authorList>
            <consortium name="RefSeq"/>
        </authorList>
    </citation>
    <scope>IDENTIFICATION</scope>
</reference>
<proteinExistence type="predicted"/>
<name>A0A1U8KGH3_GOSHI</name>
<dbReference type="RefSeq" id="XP_016701636.1">
    <property type="nucleotide sequence ID" value="XM_016846147.2"/>
</dbReference>
<keyword evidence="2" id="KW-1185">Reference proteome</keyword>
<feature type="compositionally biased region" description="Low complexity" evidence="1">
    <location>
        <begin position="156"/>
        <end position="171"/>
    </location>
</feature>
<accession>A0A1U8KGH3</accession>
<evidence type="ECO:0000256" key="1">
    <source>
        <dbReference type="SAM" id="MobiDB-lite"/>
    </source>
</evidence>
<dbReference type="KEGG" id="ghi:107916779"/>
<dbReference type="GeneID" id="107916779"/>
<feature type="region of interest" description="Disordered" evidence="1">
    <location>
        <begin position="142"/>
        <end position="171"/>
    </location>
</feature>